<gene>
    <name evidence="1" type="primary">g1249</name>
    <name evidence="1" type="ORF">NpPPO83_00001249</name>
</gene>
<keyword evidence="2" id="KW-1185">Reference proteome</keyword>
<evidence type="ECO:0000313" key="2">
    <source>
        <dbReference type="Proteomes" id="UP001165186"/>
    </source>
</evidence>
<protein>
    <submittedName>
        <fullName evidence="1">Uncharacterized protein LTHEOB_1195</fullName>
    </submittedName>
</protein>
<sequence>MSLVYGPTDPPLWEKTLAELINEQAEKYEEKKAVVIPWQNASLTYRDLANRGVEVARDILALGLRPGDCIGILAGNCQEYIEVVMGAGYAGCPLVVLNINYTPKELASAVERTTCKLLFISSELKDNTMDGHITAVLTSTVDGLQVVTLGNQTVQEGSRLQSFKAFTSTSRPTPQEQSNVARICAEIKPDDLLNLQFTSGAPKAAMLSHRNILNNARFVGHHLALTPSDTICSPPPLFHCFGLVMGLLSTLAHGATLVLPSATFSAPATLAALAQHRCSVLLGVPTMFLAALAALAAAAPPPPPLRTALAAGSPVPVPLVRRLRDELRVGKVLVAYGMTETSPVSFMTSAREEGGGEVGSLGRVMPHTGAKVVDARGRVVPRGTRGEMCTSGYALMRGYLGNGVATAEVMRADGEGVVWMHTGDECVIDERGLCWITGRIKDIIIRGGENIFPAEIEERLVTHPLVSEASVVGIRDEKYGETVGCFLRLAKQGERPTDEEVQEWVRASLGRHKAPRWVFWIGDAEVGDDYPKTGSGKHQKHILRALGNKLTKEKSLKARL</sequence>
<evidence type="ECO:0000313" key="1">
    <source>
        <dbReference type="EMBL" id="GME46810.1"/>
    </source>
</evidence>
<comment type="caution">
    <text evidence="1">The sequence shown here is derived from an EMBL/GenBank/DDBJ whole genome shotgun (WGS) entry which is preliminary data.</text>
</comment>
<dbReference type="Proteomes" id="UP001165186">
    <property type="component" value="Unassembled WGS sequence"/>
</dbReference>
<reference evidence="1" key="1">
    <citation type="submission" date="2024-09" db="EMBL/GenBank/DDBJ databases">
        <title>Draft Genome Sequences of Neofusicoccum parvum.</title>
        <authorList>
            <person name="Ashida A."/>
            <person name="Camagna M."/>
            <person name="Tanaka A."/>
            <person name="Takemoto D."/>
        </authorList>
    </citation>
    <scope>NUCLEOTIDE SEQUENCE</scope>
    <source>
        <strain evidence="1">PPO83</strain>
    </source>
</reference>
<organism evidence="1 2">
    <name type="scientific">Neofusicoccum parvum</name>
    <dbReference type="NCBI Taxonomy" id="310453"/>
    <lineage>
        <taxon>Eukaryota</taxon>
        <taxon>Fungi</taxon>
        <taxon>Dikarya</taxon>
        <taxon>Ascomycota</taxon>
        <taxon>Pezizomycotina</taxon>
        <taxon>Dothideomycetes</taxon>
        <taxon>Dothideomycetes incertae sedis</taxon>
        <taxon>Botryosphaeriales</taxon>
        <taxon>Botryosphaeriaceae</taxon>
        <taxon>Neofusicoccum</taxon>
    </lineage>
</organism>
<dbReference type="EMBL" id="BSXG01000127">
    <property type="protein sequence ID" value="GME46810.1"/>
    <property type="molecule type" value="Genomic_DNA"/>
</dbReference>
<proteinExistence type="predicted"/>
<name>A0ACB5SLD1_9PEZI</name>
<accession>A0ACB5SLD1</accession>